<keyword evidence="8" id="KW-0256">Endoplasmic reticulum</keyword>
<dbReference type="InterPro" id="IPR007292">
    <property type="entry name" value="Nuclear_fusion_Kar5"/>
</dbReference>
<comment type="caution">
    <text evidence="14">The sequence shown here is derived from an EMBL/GenBank/DDBJ whole genome shotgun (WGS) entry which is preliminary data.</text>
</comment>
<dbReference type="GO" id="GO:0005789">
    <property type="term" value="C:endoplasmic reticulum membrane"/>
    <property type="evidence" value="ECO:0007669"/>
    <property type="project" value="UniProtKB-SubCell"/>
</dbReference>
<dbReference type="GO" id="GO:0031965">
    <property type="term" value="C:nuclear membrane"/>
    <property type="evidence" value="ECO:0007669"/>
    <property type="project" value="UniProtKB-SubCell"/>
</dbReference>
<keyword evidence="12" id="KW-0539">Nucleus</keyword>
<keyword evidence="15" id="KW-1185">Reference proteome</keyword>
<evidence type="ECO:0000256" key="7">
    <source>
        <dbReference type="ARBA" id="ARBA00022729"/>
    </source>
</evidence>
<feature type="chain" id="PRO_5009445895" description="Nuclear membrane fusion protein Kar5" evidence="13">
    <location>
        <begin position="19"/>
        <end position="540"/>
    </location>
</feature>
<sequence length="540" mass="59660">MKLSIISLLVVLSATALGWSPFTHSSKSDVVLQYGKGHEASKQIESKFNPKELLKVRKPEFYNEALIRLERLEDQPLCHRVAAQLLMKNCRGLDGIDKQTYQLNSDHVQKHHIEAFTASLTVCEMEEVSFSVPEACSPFSSASIFYHAREIGHLNVSREQTVDCKTAIHQNPSNQHIWSNFVTSATVFCRAARSELENDQHILLHKQLMQNMAKFSEAVHEDMETIRQKMADNARAADSYLEKAMYNVNDWTTTLKQQFQSASKNVEEVDSAMNSITKSSKTAAHMVEHLVKNIFEGTAEVSAGQEKAMVVGTLQVQRRMDSISTKLFATEDGLATVAALINTLVPMVVSLSERVEASGTQSQAAFMAMANATDALLIHVDQLSQLTGQTSNLNEQLVQATENAQAWGAAIGSSAWFPDWTIGAGSPALFLVAGNFRQAASLTSNIHLGLTGLIIGQVVIFARHPFVSATCRYISNFANILGSIQAPSAQQPSFRDDLIRRHTGSQSALKNQRHLQEQAYHNKLTLGEQEFLTETQSIAI</sequence>
<evidence type="ECO:0000256" key="1">
    <source>
        <dbReference type="ARBA" id="ARBA00003389"/>
    </source>
</evidence>
<keyword evidence="11" id="KW-0325">Glycoprotein</keyword>
<keyword evidence="10" id="KW-0472">Membrane</keyword>
<comment type="similarity">
    <text evidence="4">Belongs to the KAR5 family.</text>
</comment>
<keyword evidence="6" id="KW-0812">Transmembrane</keyword>
<comment type="function">
    <text evidence="1">Required for nuclear membrane fusion during karyogamy.</text>
</comment>
<dbReference type="PANTHER" id="PTHR28012">
    <property type="entry name" value="NUCLEAR FUSION PROTEIN KAR5"/>
    <property type="match status" value="1"/>
</dbReference>
<evidence type="ECO:0000256" key="13">
    <source>
        <dbReference type="SAM" id="SignalP"/>
    </source>
</evidence>
<gene>
    <name evidence="14" type="ORF">RCO7_04867</name>
</gene>
<keyword evidence="9" id="KW-1133">Transmembrane helix</keyword>
<evidence type="ECO:0000256" key="9">
    <source>
        <dbReference type="ARBA" id="ARBA00022989"/>
    </source>
</evidence>
<evidence type="ECO:0000256" key="2">
    <source>
        <dbReference type="ARBA" id="ARBA00004126"/>
    </source>
</evidence>
<evidence type="ECO:0000256" key="4">
    <source>
        <dbReference type="ARBA" id="ARBA00010473"/>
    </source>
</evidence>
<organism evidence="14 15">
    <name type="scientific">Rhynchosporium graminicola</name>
    <dbReference type="NCBI Taxonomy" id="2792576"/>
    <lineage>
        <taxon>Eukaryota</taxon>
        <taxon>Fungi</taxon>
        <taxon>Dikarya</taxon>
        <taxon>Ascomycota</taxon>
        <taxon>Pezizomycotina</taxon>
        <taxon>Leotiomycetes</taxon>
        <taxon>Helotiales</taxon>
        <taxon>Ploettnerulaceae</taxon>
        <taxon>Rhynchosporium</taxon>
    </lineage>
</organism>
<dbReference type="AlphaFoldDB" id="A0A1E1KEJ8"/>
<evidence type="ECO:0000313" key="15">
    <source>
        <dbReference type="Proteomes" id="UP000178129"/>
    </source>
</evidence>
<comment type="subcellular location">
    <subcellularLocation>
        <location evidence="3">Endoplasmic reticulum membrane</location>
    </subcellularLocation>
    <subcellularLocation>
        <location evidence="2">Nucleus membrane</location>
    </subcellularLocation>
</comment>
<accession>A0A1E1KEJ8</accession>
<evidence type="ECO:0000256" key="12">
    <source>
        <dbReference type="ARBA" id="ARBA00023242"/>
    </source>
</evidence>
<dbReference type="PANTHER" id="PTHR28012:SF1">
    <property type="entry name" value="NUCLEAR FUSION PROTEIN KAR5"/>
    <property type="match status" value="1"/>
</dbReference>
<evidence type="ECO:0000256" key="5">
    <source>
        <dbReference type="ARBA" id="ARBA00022459"/>
    </source>
</evidence>
<keyword evidence="7 13" id="KW-0732">Signal</keyword>
<dbReference type="EMBL" id="FJUW01000012">
    <property type="protein sequence ID" value="CZS96458.1"/>
    <property type="molecule type" value="Genomic_DNA"/>
</dbReference>
<evidence type="ECO:0000256" key="3">
    <source>
        <dbReference type="ARBA" id="ARBA00004586"/>
    </source>
</evidence>
<proteinExistence type="inferred from homology"/>
<dbReference type="Proteomes" id="UP000178129">
    <property type="component" value="Unassembled WGS sequence"/>
</dbReference>
<dbReference type="GO" id="GO:0000742">
    <property type="term" value="P:karyogamy involved in conjugation with cellular fusion"/>
    <property type="evidence" value="ECO:0007669"/>
    <property type="project" value="InterPro"/>
</dbReference>
<dbReference type="InParanoid" id="A0A1E1KEJ8"/>
<evidence type="ECO:0008006" key="16">
    <source>
        <dbReference type="Google" id="ProtNLM"/>
    </source>
</evidence>
<evidence type="ECO:0000256" key="10">
    <source>
        <dbReference type="ARBA" id="ARBA00023136"/>
    </source>
</evidence>
<evidence type="ECO:0000256" key="8">
    <source>
        <dbReference type="ARBA" id="ARBA00022824"/>
    </source>
</evidence>
<name>A0A1E1KEJ8_9HELO</name>
<evidence type="ECO:0000256" key="6">
    <source>
        <dbReference type="ARBA" id="ARBA00022692"/>
    </source>
</evidence>
<protein>
    <recommendedName>
        <fullName evidence="16">Nuclear membrane fusion protein Kar5</fullName>
    </recommendedName>
</protein>
<dbReference type="GO" id="GO:0048288">
    <property type="term" value="P:nuclear membrane fusion involved in karyogamy"/>
    <property type="evidence" value="ECO:0007669"/>
    <property type="project" value="InterPro"/>
</dbReference>
<feature type="signal peptide" evidence="13">
    <location>
        <begin position="1"/>
        <end position="18"/>
    </location>
</feature>
<evidence type="ECO:0000256" key="11">
    <source>
        <dbReference type="ARBA" id="ARBA00023180"/>
    </source>
</evidence>
<keyword evidence="5" id="KW-0415">Karyogamy</keyword>
<evidence type="ECO:0000313" key="14">
    <source>
        <dbReference type="EMBL" id="CZS96458.1"/>
    </source>
</evidence>
<reference evidence="15" key="1">
    <citation type="submission" date="2016-03" db="EMBL/GenBank/DDBJ databases">
        <authorList>
            <person name="Ploux O."/>
        </authorList>
    </citation>
    <scope>NUCLEOTIDE SEQUENCE [LARGE SCALE GENOMIC DNA]</scope>
    <source>
        <strain evidence="15">UK7</strain>
    </source>
</reference>